<accession>A0A6C0JSX0</accession>
<evidence type="ECO:0000313" key="1">
    <source>
        <dbReference type="EMBL" id="QHU08001.1"/>
    </source>
</evidence>
<reference evidence="1" key="1">
    <citation type="journal article" date="2020" name="Nature">
        <title>Giant virus diversity and host interactions through global metagenomics.</title>
        <authorList>
            <person name="Schulz F."/>
            <person name="Roux S."/>
            <person name="Paez-Espino D."/>
            <person name="Jungbluth S."/>
            <person name="Walsh D.A."/>
            <person name="Denef V.J."/>
            <person name="McMahon K.D."/>
            <person name="Konstantinidis K.T."/>
            <person name="Eloe-Fadrosh E.A."/>
            <person name="Kyrpides N.C."/>
            <person name="Woyke T."/>
        </authorList>
    </citation>
    <scope>NUCLEOTIDE SEQUENCE</scope>
    <source>
        <strain evidence="1">GVMAG-S-1062768-28</strain>
    </source>
</reference>
<sequence length="640" mass="73016">MSSKKSPTIQERIEMAKAYWAGKDPNFKGDAPVREILPVKIADLSIPTATVPSKAVTNLITANQNQKELRYLRKKIEAQLKPKENSKIPSEVNQDTIKQLPSVVRSKTESGTNRANFLLECIEWEKEQAAKAKPIQEPEYDPYDSTTLFAPKEEDYFFWSENALTVIAGAVGVSEKDKTEIKQMYEMCLVLFASKHIHSKDKLNIASGFYLSGHLEYCYKLYDVILKCPYTRVDDRTECCKFLYFSGDQEYIPGIEKHLGDIIESDLDDDTRYQTIANYVTNTGISSRYLSNLLHIEEVDQVLLARLFLRFINTEIKGRKTDFYYIVMACEFLLEQDADKTAYPIVCEKLLQVAKDKLLDDRTRADAADVLLNHNIEPFCSQAHEIIQEIGEAGQSELEKTVYSNKENVHKLNDTFSKYIMSNHKKYIAKMPKLDVVVERIEELANEPDEEGNTLSEESLFKIRQSIDRIMMEPTLHTDRKISTCDIFRLVFTIISAYSSGGSSSSKDETIGKTLYKRFLEELEDMANTCSSGHAKRLVNVMVGFTDELDGCFDIMDQFVANIKGRIMATIRNMEDLEKKELILSSMTEKGEDKQPFVDHVLSVASDIEKELCDEFVMGGWLSEVKFNAVFKNTIAKIVK</sequence>
<dbReference type="EMBL" id="MN740694">
    <property type="protein sequence ID" value="QHU08001.1"/>
    <property type="molecule type" value="Genomic_DNA"/>
</dbReference>
<dbReference type="AlphaFoldDB" id="A0A6C0JSX0"/>
<proteinExistence type="predicted"/>
<name>A0A6C0JSX0_9ZZZZ</name>
<protein>
    <submittedName>
        <fullName evidence="1">Uncharacterized protein</fullName>
    </submittedName>
</protein>
<organism evidence="1">
    <name type="scientific">viral metagenome</name>
    <dbReference type="NCBI Taxonomy" id="1070528"/>
    <lineage>
        <taxon>unclassified sequences</taxon>
        <taxon>metagenomes</taxon>
        <taxon>organismal metagenomes</taxon>
    </lineage>
</organism>